<feature type="transmembrane region" description="Helical" evidence="1">
    <location>
        <begin position="512"/>
        <end position="533"/>
    </location>
</feature>
<evidence type="ECO:0000313" key="3">
    <source>
        <dbReference type="EMBL" id="KAL0481790.1"/>
    </source>
</evidence>
<sequence>MLLTSFLLLAYVNIIAAQLSWSPCSTYRFATKDTYRDREPTSTSCATVNVPYYHNFITDKYLNLNSGAGVERVATRLYNTLSGVYDIIVPEFRGSIYNCSVYYNYDAVAQDYCQKRHFDDWSNSAAFSVDQIAFDIAHIIKLIKSQNNQNVTLFGRGVGSYVLHRVLQLNNSIVDTVIMDGVCAGKYCNASDWDVQRDQMGKKILNQLFRATNSTSKHLFSTFSYEPVSTFKTLLSRVKGGFETCGRTMSRHDFRRKSTFMLFDTTLRPWFLSALFHLTRCNYWDYSIGFITYRGSMVNDYFRDITTKDISFLSSNVIISELYNGAPDEESLLFSQEMPTYMEGLKKQGWKAYNTTLRNEIAAFNKPMLFLNGEYDPMSTIQSATGFASHFNQSTLIILPGMTSDTFMKSYVRGQSQTFTCGMDIVAQFMKCPTCNLNKACIQNMEGLTFDGDDITKRVLGDPFLVRTDLPLLTIDIINLVIYSIPILVPVIIWILLFVFRKNTRVKSRAYGPIFGLAYVFSNCLCFLVIANAYTSITGILFGQIVYDVCIAIAATVVAAQTIRFYLLSTMYSVITSNSNSAKLLKFLTNKIFSLIIFIVVGVFWSIFGLIIFVISFFIDFNAIQVFGSPVIVFSVLVMIVALLFFFYDFITFCTRTNCNLSSYFTSDPLLFRLDSILILPIIVTGVTSNIIFATINTSYTDLYIASNILNAIFMLLLCLFLGGNVSIACIVDAVRGSSERWVNFEGDDVTLKFLHSEVGMAALLKYSEKEFSLENVVAYSDINKTLKSTDSNLDAAILSVQTKFMLRTSAMELNVAHDVAQSFDNLMNNLPNSTRDEKNKVLSDVQQAVLVNIKDTMDRFKFTREFEECERIMNLSEDVTKAMDFGTLKN</sequence>
<feature type="transmembrane region" description="Helical" evidence="1">
    <location>
        <begin position="480"/>
        <end position="500"/>
    </location>
</feature>
<name>A0AAW2YXB0_9EUKA</name>
<dbReference type="EMBL" id="JAOPGA020000792">
    <property type="protein sequence ID" value="KAL0481790.1"/>
    <property type="molecule type" value="Genomic_DNA"/>
</dbReference>
<comment type="caution">
    <text evidence="3">The sequence shown here is derived from an EMBL/GenBank/DDBJ whole genome shotgun (WGS) entry which is preliminary data.</text>
</comment>
<evidence type="ECO:0000313" key="4">
    <source>
        <dbReference type="Proteomes" id="UP001431209"/>
    </source>
</evidence>
<keyword evidence="1" id="KW-0812">Transmembrane</keyword>
<dbReference type="AlphaFoldDB" id="A0AAW2YXB0"/>
<keyword evidence="1" id="KW-0472">Membrane</keyword>
<dbReference type="InterPro" id="IPR036305">
    <property type="entry name" value="RGS_sf"/>
</dbReference>
<feature type="chain" id="PRO_5043755441" evidence="2">
    <location>
        <begin position="18"/>
        <end position="891"/>
    </location>
</feature>
<feature type="transmembrane region" description="Helical" evidence="1">
    <location>
        <begin position="545"/>
        <end position="567"/>
    </location>
</feature>
<dbReference type="Gene3D" id="1.10.167.10">
    <property type="entry name" value="Regulator of G-protein Signalling 4, domain 2"/>
    <property type="match status" value="1"/>
</dbReference>
<dbReference type="InterPro" id="IPR044926">
    <property type="entry name" value="RGS_subdomain_2"/>
</dbReference>
<dbReference type="SUPFAM" id="SSF48097">
    <property type="entry name" value="Regulator of G-protein signaling, RGS"/>
    <property type="match status" value="1"/>
</dbReference>
<evidence type="ECO:0000256" key="1">
    <source>
        <dbReference type="SAM" id="Phobius"/>
    </source>
</evidence>
<keyword evidence="4" id="KW-1185">Reference proteome</keyword>
<feature type="transmembrane region" description="Helical" evidence="1">
    <location>
        <begin position="631"/>
        <end position="651"/>
    </location>
</feature>
<accession>A0AAW2YXB0</accession>
<keyword evidence="2" id="KW-0732">Signal</keyword>
<feature type="signal peptide" evidence="2">
    <location>
        <begin position="1"/>
        <end position="17"/>
    </location>
</feature>
<feature type="transmembrane region" description="Helical" evidence="1">
    <location>
        <begin position="708"/>
        <end position="732"/>
    </location>
</feature>
<feature type="transmembrane region" description="Helical" evidence="1">
    <location>
        <begin position="592"/>
        <end position="619"/>
    </location>
</feature>
<gene>
    <name evidence="3" type="ORF">AKO1_010556</name>
</gene>
<dbReference type="Proteomes" id="UP001431209">
    <property type="component" value="Unassembled WGS sequence"/>
</dbReference>
<keyword evidence="1" id="KW-1133">Transmembrane helix</keyword>
<evidence type="ECO:0000256" key="2">
    <source>
        <dbReference type="SAM" id="SignalP"/>
    </source>
</evidence>
<organism evidence="3 4">
    <name type="scientific">Acrasis kona</name>
    <dbReference type="NCBI Taxonomy" id="1008807"/>
    <lineage>
        <taxon>Eukaryota</taxon>
        <taxon>Discoba</taxon>
        <taxon>Heterolobosea</taxon>
        <taxon>Tetramitia</taxon>
        <taxon>Eutetramitia</taxon>
        <taxon>Acrasidae</taxon>
        <taxon>Acrasis</taxon>
    </lineage>
</organism>
<dbReference type="Gene3D" id="3.40.50.1820">
    <property type="entry name" value="alpha/beta hydrolase"/>
    <property type="match status" value="1"/>
</dbReference>
<reference evidence="3 4" key="1">
    <citation type="submission" date="2024-03" db="EMBL/GenBank/DDBJ databases">
        <title>The Acrasis kona genome and developmental transcriptomes reveal deep origins of eukaryotic multicellular pathways.</title>
        <authorList>
            <person name="Sheikh S."/>
            <person name="Fu C.-J."/>
            <person name="Brown M.W."/>
            <person name="Baldauf S.L."/>
        </authorList>
    </citation>
    <scope>NUCLEOTIDE SEQUENCE [LARGE SCALE GENOMIC DNA]</scope>
    <source>
        <strain evidence="3 4">ATCC MYA-3509</strain>
    </source>
</reference>
<dbReference type="SUPFAM" id="SSF53474">
    <property type="entry name" value="alpha/beta-Hydrolases"/>
    <property type="match status" value="1"/>
</dbReference>
<dbReference type="InterPro" id="IPR029058">
    <property type="entry name" value="AB_hydrolase_fold"/>
</dbReference>
<proteinExistence type="predicted"/>
<feature type="transmembrane region" description="Helical" evidence="1">
    <location>
        <begin position="672"/>
        <end position="696"/>
    </location>
</feature>
<protein>
    <submittedName>
        <fullName evidence="3">Uncharacterized protein</fullName>
    </submittedName>
</protein>